<evidence type="ECO:0000256" key="4">
    <source>
        <dbReference type="PIRSR" id="PIRSR600407-2"/>
    </source>
</evidence>
<feature type="transmembrane region" description="Helical" evidence="6">
    <location>
        <begin position="464"/>
        <end position="482"/>
    </location>
</feature>
<keyword evidence="2 5" id="KW-0378">Hydrolase</keyword>
<dbReference type="AlphaFoldDB" id="A0A7I8KXX0"/>
<evidence type="ECO:0000256" key="2">
    <source>
        <dbReference type="ARBA" id="ARBA00022801"/>
    </source>
</evidence>
<feature type="binding site" evidence="4">
    <location>
        <begin position="246"/>
        <end position="250"/>
    </location>
    <ligand>
        <name>ATP</name>
        <dbReference type="ChEBI" id="CHEBI:30616"/>
    </ligand>
</feature>
<keyword evidence="6" id="KW-1133">Transmembrane helix</keyword>
<proteinExistence type="inferred from homology"/>
<keyword evidence="4" id="KW-0547">Nucleotide-binding</keyword>
<dbReference type="InterPro" id="IPR000407">
    <property type="entry name" value="GDA1_CD39_NTPase"/>
</dbReference>
<name>A0A7I8KXX0_SPIIN</name>
<protein>
    <submittedName>
        <fullName evidence="7">Uncharacterized protein</fullName>
    </submittedName>
</protein>
<dbReference type="Gene3D" id="3.30.420.150">
    <property type="entry name" value="Exopolyphosphatase. Domain 2"/>
    <property type="match status" value="1"/>
</dbReference>
<dbReference type="PANTHER" id="PTHR11782">
    <property type="entry name" value="ADENOSINE/GUANOSINE DIPHOSPHATASE"/>
    <property type="match status" value="1"/>
</dbReference>
<keyword evidence="6" id="KW-0472">Membrane</keyword>
<dbReference type="PROSITE" id="PS01238">
    <property type="entry name" value="GDA1_CD39_NTPASE"/>
    <property type="match status" value="1"/>
</dbReference>
<feature type="active site" description="Proton acceptor" evidence="3">
    <location>
        <position position="216"/>
    </location>
</feature>
<organism evidence="7 8">
    <name type="scientific">Spirodela intermedia</name>
    <name type="common">Intermediate duckweed</name>
    <dbReference type="NCBI Taxonomy" id="51605"/>
    <lineage>
        <taxon>Eukaryota</taxon>
        <taxon>Viridiplantae</taxon>
        <taxon>Streptophyta</taxon>
        <taxon>Embryophyta</taxon>
        <taxon>Tracheophyta</taxon>
        <taxon>Spermatophyta</taxon>
        <taxon>Magnoliopsida</taxon>
        <taxon>Liliopsida</taxon>
        <taxon>Araceae</taxon>
        <taxon>Lemnoideae</taxon>
        <taxon>Spirodela</taxon>
    </lineage>
</organism>
<dbReference type="GO" id="GO:0017110">
    <property type="term" value="F:nucleoside diphosphate phosphatase activity"/>
    <property type="evidence" value="ECO:0007669"/>
    <property type="project" value="TreeGrafter"/>
</dbReference>
<dbReference type="EMBL" id="LR746272">
    <property type="protein sequence ID" value="CAA7401918.1"/>
    <property type="molecule type" value="Genomic_DNA"/>
</dbReference>
<sequence>MRRLNAKAPAVLGHLHSITTRVALQMEAPVFQSRLPSSSSFSLFSQIGAAGSQGKHSRGSGGFWISALAATAAAAFVFFVVCFLSRRSGRRFEIIIDGGSTGTRIHVFAYVIGQGGTPVLDLEATSTLKENPGLSAYADEPEMAGESLIGLLDFGREKVPRSQWGETKVRLMATAGLRLLEKRVQERILDSCRMALTASGFLFRSDWASVITGTDEGIYAWVAANYALGSLGGDPQHTTGIIELGGASAQVTFFSSEPLPSEFTYVLQFGKVTYNLYSHSFLHFGQNAAHEFFREFLSSRELKSDAISPAVESFRDPCTPRGYARSVESDKSWPYITGNFSECRSAVQMLLQRGKGDCPYRQCRLGSAFVPALEGKFLATENFFFTSKFFGLGPAALLSDFVAAGERFCGEDWMKLKRKYPSLEEDDLLRYCFSSAYIVALLHDGLGVALDDQRIVYANEVGSIPLDWALGSFLMLVVAAAAAETADSGQPNWISGEGRFSLLRALVVFVVVVAMGWLAARWKKPQLKTIYDLEKGRYIVTRVTR</sequence>
<dbReference type="Gene3D" id="3.30.420.40">
    <property type="match status" value="1"/>
</dbReference>
<keyword evidence="4" id="KW-0067">ATP-binding</keyword>
<gene>
    <name evidence="7" type="ORF">SI8410_09012596</name>
</gene>
<dbReference type="GO" id="GO:0016020">
    <property type="term" value="C:membrane"/>
    <property type="evidence" value="ECO:0007669"/>
    <property type="project" value="TreeGrafter"/>
</dbReference>
<evidence type="ECO:0000256" key="5">
    <source>
        <dbReference type="RuleBase" id="RU003833"/>
    </source>
</evidence>
<dbReference type="OrthoDB" id="6372431at2759"/>
<dbReference type="GO" id="GO:0005524">
    <property type="term" value="F:ATP binding"/>
    <property type="evidence" value="ECO:0007669"/>
    <property type="project" value="UniProtKB-KW"/>
</dbReference>
<accession>A0A7I8KXX0</accession>
<evidence type="ECO:0000256" key="6">
    <source>
        <dbReference type="SAM" id="Phobius"/>
    </source>
</evidence>
<comment type="similarity">
    <text evidence="1 5">Belongs to the GDA1/CD39 NTPase family.</text>
</comment>
<evidence type="ECO:0000313" key="7">
    <source>
        <dbReference type="EMBL" id="CAA7401918.1"/>
    </source>
</evidence>
<feature type="transmembrane region" description="Helical" evidence="6">
    <location>
        <begin position="63"/>
        <end position="84"/>
    </location>
</feature>
<evidence type="ECO:0000256" key="3">
    <source>
        <dbReference type="PIRSR" id="PIRSR600407-1"/>
    </source>
</evidence>
<dbReference type="GO" id="GO:0009134">
    <property type="term" value="P:nucleoside diphosphate catabolic process"/>
    <property type="evidence" value="ECO:0007669"/>
    <property type="project" value="TreeGrafter"/>
</dbReference>
<keyword evidence="8" id="KW-1185">Reference proteome</keyword>
<evidence type="ECO:0000256" key="1">
    <source>
        <dbReference type="ARBA" id="ARBA00009283"/>
    </source>
</evidence>
<feature type="transmembrane region" description="Helical" evidence="6">
    <location>
        <begin position="502"/>
        <end position="520"/>
    </location>
</feature>
<dbReference type="Pfam" id="PF01150">
    <property type="entry name" value="GDA1_CD39"/>
    <property type="match status" value="1"/>
</dbReference>
<reference evidence="7" key="1">
    <citation type="submission" date="2020-02" db="EMBL/GenBank/DDBJ databases">
        <authorList>
            <person name="Scholz U."/>
            <person name="Mascher M."/>
            <person name="Fiebig A."/>
        </authorList>
    </citation>
    <scope>NUCLEOTIDE SEQUENCE</scope>
</reference>
<dbReference type="Proteomes" id="UP000663760">
    <property type="component" value="Chromosome 9"/>
</dbReference>
<dbReference type="PANTHER" id="PTHR11782:SF3">
    <property type="entry name" value="APYRASE 6-RELATED"/>
    <property type="match status" value="1"/>
</dbReference>
<evidence type="ECO:0000313" key="8">
    <source>
        <dbReference type="Proteomes" id="UP000663760"/>
    </source>
</evidence>
<keyword evidence="6" id="KW-0812">Transmembrane</keyword>